<evidence type="ECO:0000313" key="4">
    <source>
        <dbReference type="Proteomes" id="UP001562354"/>
    </source>
</evidence>
<dbReference type="RefSeq" id="XP_069200126.1">
    <property type="nucleotide sequence ID" value="XM_069342625.1"/>
</dbReference>
<evidence type="ECO:0000259" key="2">
    <source>
        <dbReference type="Pfam" id="PF09159"/>
    </source>
</evidence>
<comment type="caution">
    <text evidence="3">The sequence shown here is derived from an EMBL/GenBank/DDBJ whole genome shotgun (WGS) entry which is preliminary data.</text>
</comment>
<accession>A0ABR3PCH4</accession>
<reference evidence="3 4" key="1">
    <citation type="submission" date="2024-07" db="EMBL/GenBank/DDBJ databases">
        <title>Draft sequence of the Neodothiora populina.</title>
        <authorList>
            <person name="Drown D.D."/>
            <person name="Schuette U.S."/>
            <person name="Buechlein A.B."/>
            <person name="Rusch D.R."/>
            <person name="Winton L.W."/>
            <person name="Adams G.A."/>
        </authorList>
    </citation>
    <scope>NUCLEOTIDE SEQUENCE [LARGE SCALE GENOMIC DNA]</scope>
    <source>
        <strain evidence="3 4">CPC 39397</strain>
    </source>
</reference>
<dbReference type="PANTHER" id="PTHR28072:SF1">
    <property type="entry name" value="CRUCIFORM CUTTING ENDONUCLEASE 1, MITOCHONDRIAL-RELATED"/>
    <property type="match status" value="1"/>
</dbReference>
<dbReference type="InterPro" id="IPR039197">
    <property type="entry name" value="Mrs1/Cce1"/>
</dbReference>
<sequence>MHVSTKAAAAASISKHLQSLQSAPLKRLAFLTGQVSTGTKAELRDTLTKALPESRLRRVAPSLQHVQKKDVTAASGNDSVVPNARILSVDMGVKNLAFCLLEVRTDVWWKSESHSVAEPAIKLLEWKRLDLSTKEGSLSSVKESTLSAQDVNADDSALPKSKTKQQYTPSYLSKIAYQLVSQFLAYSPDTILIERQRFRSGGGPAIQEWTVRVNMLEAMLWASLETMSHTRTSTATKCITKHHEEPSSFSDVVEVQPRRVGSFWLEGALEKASISAISASSLSSLLDDSATAKTKLEESDSPSAKPKTSLEKKDKIALARHWLRDNSSDLAIDDCLKPLSAAFCRRGRASASPNSSASPLKDEKNKDVHALSADRPGKLDDLADCLVQGVTYAIWEENRRRVFEYCSSV</sequence>
<proteinExistence type="predicted"/>
<gene>
    <name evidence="3" type="ORF">AAFC00_000307</name>
</gene>
<dbReference type="InterPro" id="IPR015242">
    <property type="entry name" value="Ydc2_cat"/>
</dbReference>
<dbReference type="InterPro" id="IPR036397">
    <property type="entry name" value="RNaseH_sf"/>
</dbReference>
<dbReference type="CDD" id="cd16963">
    <property type="entry name" value="CCE1"/>
    <property type="match status" value="1"/>
</dbReference>
<dbReference type="Proteomes" id="UP001562354">
    <property type="component" value="Unassembled WGS sequence"/>
</dbReference>
<dbReference type="SUPFAM" id="SSF53098">
    <property type="entry name" value="Ribonuclease H-like"/>
    <property type="match status" value="1"/>
</dbReference>
<dbReference type="GeneID" id="95974010"/>
<name>A0ABR3PCH4_9PEZI</name>
<organism evidence="3 4">
    <name type="scientific">Neodothiora populina</name>
    <dbReference type="NCBI Taxonomy" id="2781224"/>
    <lineage>
        <taxon>Eukaryota</taxon>
        <taxon>Fungi</taxon>
        <taxon>Dikarya</taxon>
        <taxon>Ascomycota</taxon>
        <taxon>Pezizomycotina</taxon>
        <taxon>Dothideomycetes</taxon>
        <taxon>Dothideomycetidae</taxon>
        <taxon>Dothideales</taxon>
        <taxon>Dothioraceae</taxon>
        <taxon>Neodothiora</taxon>
    </lineage>
</organism>
<keyword evidence="4" id="KW-1185">Reference proteome</keyword>
<dbReference type="Pfam" id="PF09159">
    <property type="entry name" value="Ydc2-catalyt"/>
    <property type="match status" value="1"/>
</dbReference>
<feature type="domain" description="Mitochondrial resolvase Ydc2 catalytic" evidence="2">
    <location>
        <begin position="86"/>
        <end position="401"/>
    </location>
</feature>
<dbReference type="EMBL" id="JBFMKM010000009">
    <property type="protein sequence ID" value="KAL1303851.1"/>
    <property type="molecule type" value="Genomic_DNA"/>
</dbReference>
<protein>
    <recommendedName>
        <fullName evidence="2">Mitochondrial resolvase Ydc2 catalytic domain-containing protein</fullName>
    </recommendedName>
</protein>
<dbReference type="PANTHER" id="PTHR28072">
    <property type="entry name" value="CRUCIFORM CUTTING ENDONUCLEASE 1, MITOCHONDRIAL-RELATED"/>
    <property type="match status" value="1"/>
</dbReference>
<evidence type="ECO:0000256" key="1">
    <source>
        <dbReference type="SAM" id="MobiDB-lite"/>
    </source>
</evidence>
<dbReference type="Gene3D" id="3.30.420.10">
    <property type="entry name" value="Ribonuclease H-like superfamily/Ribonuclease H"/>
    <property type="match status" value="1"/>
</dbReference>
<dbReference type="InterPro" id="IPR012337">
    <property type="entry name" value="RNaseH-like_sf"/>
</dbReference>
<feature type="region of interest" description="Disordered" evidence="1">
    <location>
        <begin position="142"/>
        <end position="162"/>
    </location>
</feature>
<evidence type="ECO:0000313" key="3">
    <source>
        <dbReference type="EMBL" id="KAL1303851.1"/>
    </source>
</evidence>